<reference evidence="1" key="1">
    <citation type="journal article" date="2022" name="bioRxiv">
        <title>Sequencing and chromosome-scale assembly of the giantPleurodeles waltlgenome.</title>
        <authorList>
            <person name="Brown T."/>
            <person name="Elewa A."/>
            <person name="Iarovenko S."/>
            <person name="Subramanian E."/>
            <person name="Araus A.J."/>
            <person name="Petzold A."/>
            <person name="Susuki M."/>
            <person name="Suzuki K.-i.T."/>
            <person name="Hayashi T."/>
            <person name="Toyoda A."/>
            <person name="Oliveira C."/>
            <person name="Osipova E."/>
            <person name="Leigh N.D."/>
            <person name="Simon A."/>
            <person name="Yun M.H."/>
        </authorList>
    </citation>
    <scope>NUCLEOTIDE SEQUENCE</scope>
    <source>
        <strain evidence="1">20211129_DDA</strain>
        <tissue evidence="1">Liver</tissue>
    </source>
</reference>
<evidence type="ECO:0000313" key="1">
    <source>
        <dbReference type="EMBL" id="KAJ1172097.1"/>
    </source>
</evidence>
<comment type="caution">
    <text evidence="1">The sequence shown here is derived from an EMBL/GenBank/DDBJ whole genome shotgun (WGS) entry which is preliminary data.</text>
</comment>
<proteinExistence type="predicted"/>
<name>A0AAV7T887_PLEWA</name>
<gene>
    <name evidence="1" type="ORF">NDU88_003949</name>
</gene>
<dbReference type="EMBL" id="JANPWB010000007">
    <property type="protein sequence ID" value="KAJ1172097.1"/>
    <property type="molecule type" value="Genomic_DNA"/>
</dbReference>
<protein>
    <submittedName>
        <fullName evidence="1">Uncharacterized protein</fullName>
    </submittedName>
</protein>
<dbReference type="AlphaFoldDB" id="A0AAV7T887"/>
<evidence type="ECO:0000313" key="2">
    <source>
        <dbReference type="Proteomes" id="UP001066276"/>
    </source>
</evidence>
<accession>A0AAV7T887</accession>
<organism evidence="1 2">
    <name type="scientific">Pleurodeles waltl</name>
    <name type="common">Iberian ribbed newt</name>
    <dbReference type="NCBI Taxonomy" id="8319"/>
    <lineage>
        <taxon>Eukaryota</taxon>
        <taxon>Metazoa</taxon>
        <taxon>Chordata</taxon>
        <taxon>Craniata</taxon>
        <taxon>Vertebrata</taxon>
        <taxon>Euteleostomi</taxon>
        <taxon>Amphibia</taxon>
        <taxon>Batrachia</taxon>
        <taxon>Caudata</taxon>
        <taxon>Salamandroidea</taxon>
        <taxon>Salamandridae</taxon>
        <taxon>Pleurodelinae</taxon>
        <taxon>Pleurodeles</taxon>
    </lineage>
</organism>
<sequence length="102" mass="10234">MTPGTGSGRVCGLGPVGRRAFLWLAPVCPEVLTPGGSLRDRVPPGRVLLGRSLPRESAAVRSCPGLLCAAGLRSHGLDGAPGAAGSLDRAAWIGPGELRAGV</sequence>
<dbReference type="Proteomes" id="UP001066276">
    <property type="component" value="Chromosome 4_1"/>
</dbReference>
<keyword evidence="2" id="KW-1185">Reference proteome</keyword>